<dbReference type="Proteomes" id="UP000597206">
    <property type="component" value="Unassembled WGS sequence"/>
</dbReference>
<dbReference type="EMBL" id="JADPMR010000001">
    <property type="protein sequence ID" value="MBF9000314.1"/>
    <property type="molecule type" value="Genomic_DNA"/>
</dbReference>
<dbReference type="GO" id="GO:0016787">
    <property type="term" value="F:hydrolase activity"/>
    <property type="evidence" value="ECO:0007669"/>
    <property type="project" value="UniProtKB-KW"/>
</dbReference>
<dbReference type="InterPro" id="IPR036380">
    <property type="entry name" value="Isochorismatase-like_sf"/>
</dbReference>
<reference evidence="3 4" key="1">
    <citation type="submission" date="2020-11" db="EMBL/GenBank/DDBJ databases">
        <title>Vibrio nitrifigilis sp. nov., a marine nitrogen-fixing bacterium isolated from the lagoon sediment of an islet inside an atoll.</title>
        <authorList>
            <person name="Wang L.-T."/>
            <person name="Shieh W.Y."/>
        </authorList>
    </citation>
    <scope>NUCLEOTIDE SEQUENCE [LARGE SCALE GENOMIC DNA]</scope>
    <source>
        <strain evidence="3 4">NFV-1</strain>
    </source>
</reference>
<dbReference type="Pfam" id="PF00857">
    <property type="entry name" value="Isochorismatase"/>
    <property type="match status" value="1"/>
</dbReference>
<evidence type="ECO:0000259" key="2">
    <source>
        <dbReference type="Pfam" id="PF00857"/>
    </source>
</evidence>
<proteinExistence type="predicted"/>
<sequence>MDEFNLFPEKTALILIEYQNEWVSEQGYLRNHVVVDQEQFEDAIEHSKMILSLARKKGCSIIHVTLQPDDHYLAFGKAEYGMRHVIPKKKTWLGFQGEIHPDFVPLAHEHVITERVGASAFSGSNLDIYLRNNEVVNVVLIGFATHVCVESTLRQAHDLGYNAYVITEATGAFTIEQKQYFSRNVVQHFGKEIRVDDFA</sequence>
<gene>
    <name evidence="3" type="ORF">I1A42_07045</name>
</gene>
<dbReference type="CDD" id="cd00431">
    <property type="entry name" value="cysteine_hydrolases"/>
    <property type="match status" value="1"/>
</dbReference>
<feature type="domain" description="Isochorismatase-like" evidence="2">
    <location>
        <begin position="11"/>
        <end position="194"/>
    </location>
</feature>
<evidence type="ECO:0000313" key="3">
    <source>
        <dbReference type="EMBL" id="MBF9000314.1"/>
    </source>
</evidence>
<evidence type="ECO:0000313" key="4">
    <source>
        <dbReference type="Proteomes" id="UP000597206"/>
    </source>
</evidence>
<dbReference type="Gene3D" id="3.40.50.850">
    <property type="entry name" value="Isochorismatase-like"/>
    <property type="match status" value="1"/>
</dbReference>
<dbReference type="PANTHER" id="PTHR43540:SF16">
    <property type="entry name" value="ISOCHORISMATASE-LIKE DOMAIN-CONTAINING PROTEIN"/>
    <property type="match status" value="1"/>
</dbReference>
<dbReference type="InterPro" id="IPR050272">
    <property type="entry name" value="Isochorismatase-like_hydrls"/>
</dbReference>
<dbReference type="SUPFAM" id="SSF52499">
    <property type="entry name" value="Isochorismatase-like hydrolases"/>
    <property type="match status" value="1"/>
</dbReference>
<keyword evidence="1 3" id="KW-0378">Hydrolase</keyword>
<keyword evidence="4" id="KW-1185">Reference proteome</keyword>
<protein>
    <submittedName>
        <fullName evidence="3">Cysteine hydrolase</fullName>
    </submittedName>
</protein>
<accession>A0ABS0GD16</accession>
<name>A0ABS0GD16_9VIBR</name>
<evidence type="ECO:0000256" key="1">
    <source>
        <dbReference type="ARBA" id="ARBA00022801"/>
    </source>
</evidence>
<dbReference type="RefSeq" id="WP_196123030.1">
    <property type="nucleotide sequence ID" value="NZ_JADPMR010000001.1"/>
</dbReference>
<comment type="caution">
    <text evidence="3">The sequence shown here is derived from an EMBL/GenBank/DDBJ whole genome shotgun (WGS) entry which is preliminary data.</text>
</comment>
<dbReference type="PANTHER" id="PTHR43540">
    <property type="entry name" value="PEROXYUREIDOACRYLATE/UREIDOACRYLATE AMIDOHYDROLASE-RELATED"/>
    <property type="match status" value="1"/>
</dbReference>
<dbReference type="InterPro" id="IPR000868">
    <property type="entry name" value="Isochorismatase-like_dom"/>
</dbReference>
<organism evidence="3 4">
    <name type="scientific">Vibrio nitrifigilis</name>
    <dbReference type="NCBI Taxonomy" id="2789781"/>
    <lineage>
        <taxon>Bacteria</taxon>
        <taxon>Pseudomonadati</taxon>
        <taxon>Pseudomonadota</taxon>
        <taxon>Gammaproteobacteria</taxon>
        <taxon>Vibrionales</taxon>
        <taxon>Vibrionaceae</taxon>
        <taxon>Vibrio</taxon>
    </lineage>
</organism>